<name>A0A1M5QJZ5_9CLOT</name>
<dbReference type="OrthoDB" id="7054537at2"/>
<gene>
    <name evidence="1" type="ORF">SAMN02745207_00142</name>
</gene>
<evidence type="ECO:0008006" key="3">
    <source>
        <dbReference type="Google" id="ProtNLM"/>
    </source>
</evidence>
<dbReference type="EMBL" id="FQXM01000002">
    <property type="protein sequence ID" value="SHH14318.1"/>
    <property type="molecule type" value="Genomic_DNA"/>
</dbReference>
<dbReference type="PROSITE" id="PS51257">
    <property type="entry name" value="PROKAR_LIPOPROTEIN"/>
    <property type="match status" value="1"/>
</dbReference>
<dbReference type="RefSeq" id="WP_073335953.1">
    <property type="nucleotide sequence ID" value="NZ_FQXM01000002.1"/>
</dbReference>
<dbReference type="AlphaFoldDB" id="A0A1M5QJZ5"/>
<sequence length="298" mass="35021">MLKYKRIFFILMFLIISLLFLVSCSYSTNKSTSISQNTLSTWLWDTSLIEKKPDLILDFLKEEKITVLYLQIDKTLDKEYYRKFISSAKDLDVSIYALDGRPEFIYPQKSEYQLFFDWLEEYQSSASIDEIFQGIHLDVEPYLLENWKTNMTSIVLNYQTFVLNSTEQSHSLNLDIGFDMPFWFDSIEYDNKYGQGNLAEFVIKNSEETTLMAYRNVSDEIIEISQNEIEFADNYKKKVHIGIETLPSEEGDFITFNKESYATMIKQIEEVKEFFSSSKSFNGIAIHEITGWMNLKTK</sequence>
<evidence type="ECO:0000313" key="1">
    <source>
        <dbReference type="EMBL" id="SHH14318.1"/>
    </source>
</evidence>
<protein>
    <recommendedName>
        <fullName evidence="3">Amidase</fullName>
    </recommendedName>
</protein>
<reference evidence="1 2" key="1">
    <citation type="submission" date="2016-11" db="EMBL/GenBank/DDBJ databases">
        <authorList>
            <person name="Jaros S."/>
            <person name="Januszkiewicz K."/>
            <person name="Wedrychowicz H."/>
        </authorList>
    </citation>
    <scope>NUCLEOTIDE SEQUENCE [LARGE SCALE GENOMIC DNA]</scope>
    <source>
        <strain evidence="1 2">DSM 8605</strain>
    </source>
</reference>
<proteinExistence type="predicted"/>
<accession>A0A1M5QJZ5</accession>
<keyword evidence="2" id="KW-1185">Reference proteome</keyword>
<organism evidence="1 2">
    <name type="scientific">Clostridium grantii DSM 8605</name>
    <dbReference type="NCBI Taxonomy" id="1121316"/>
    <lineage>
        <taxon>Bacteria</taxon>
        <taxon>Bacillati</taxon>
        <taxon>Bacillota</taxon>
        <taxon>Clostridia</taxon>
        <taxon>Eubacteriales</taxon>
        <taxon>Clostridiaceae</taxon>
        <taxon>Clostridium</taxon>
    </lineage>
</organism>
<dbReference type="Proteomes" id="UP000184447">
    <property type="component" value="Unassembled WGS sequence"/>
</dbReference>
<dbReference type="STRING" id="1121316.SAMN02745207_00142"/>
<evidence type="ECO:0000313" key="2">
    <source>
        <dbReference type="Proteomes" id="UP000184447"/>
    </source>
</evidence>